<comment type="caution">
    <text evidence="2">The sequence shown here is derived from an EMBL/GenBank/DDBJ whole genome shotgun (WGS) entry which is preliminary data.</text>
</comment>
<organism evidence="2">
    <name type="scientific">Boseongicola sp. SB0664_bin_43</name>
    <dbReference type="NCBI Taxonomy" id="2604844"/>
    <lineage>
        <taxon>Bacteria</taxon>
        <taxon>Pseudomonadati</taxon>
        <taxon>Pseudomonadota</taxon>
        <taxon>Alphaproteobacteria</taxon>
        <taxon>Rhodobacterales</taxon>
        <taxon>Paracoccaceae</taxon>
        <taxon>Boseongicola</taxon>
    </lineage>
</organism>
<protein>
    <submittedName>
        <fullName evidence="2">NifU family protein</fullName>
    </submittedName>
</protein>
<dbReference type="Gene3D" id="3.30.1370.70">
    <property type="entry name" value="Scaffold protein Nfu/NifU, N-terminal domain"/>
    <property type="match status" value="1"/>
</dbReference>
<dbReference type="AlphaFoldDB" id="A0A6B0Y4T4"/>
<dbReference type="Pfam" id="PF08712">
    <property type="entry name" value="Nfu_N"/>
    <property type="match status" value="1"/>
</dbReference>
<proteinExistence type="predicted"/>
<dbReference type="EMBL" id="VXRY01000567">
    <property type="protein sequence ID" value="MXY35115.1"/>
    <property type="molecule type" value="Genomic_DNA"/>
</dbReference>
<evidence type="ECO:0000313" key="2">
    <source>
        <dbReference type="EMBL" id="MXY35115.1"/>
    </source>
</evidence>
<sequence length="23" mass="2534">MFIQTESTPNPATLKFLPGQTVL</sequence>
<name>A0A6B0Y4T4_9RHOB</name>
<reference evidence="2" key="1">
    <citation type="submission" date="2019-09" db="EMBL/GenBank/DDBJ databases">
        <title>Characterisation of the sponge microbiome using genome-centric metagenomics.</title>
        <authorList>
            <person name="Engelberts J.P."/>
            <person name="Robbins S.J."/>
            <person name="De Goeij J.M."/>
            <person name="Aranda M."/>
            <person name="Bell S.C."/>
            <person name="Webster N.S."/>
        </authorList>
    </citation>
    <scope>NUCLEOTIDE SEQUENCE</scope>
    <source>
        <strain evidence="2">SB0664_bin_43</strain>
    </source>
</reference>
<feature type="domain" description="Scaffold protein Nfu/NifU N-terminal" evidence="1">
    <location>
        <begin position="3"/>
        <end position="23"/>
    </location>
</feature>
<feature type="non-terminal residue" evidence="2">
    <location>
        <position position="23"/>
    </location>
</feature>
<dbReference type="InterPro" id="IPR014824">
    <property type="entry name" value="Nfu/NifU_N"/>
</dbReference>
<dbReference type="SUPFAM" id="SSF110836">
    <property type="entry name" value="Hypothetical protein SAV1430"/>
    <property type="match status" value="1"/>
</dbReference>
<accession>A0A6B0Y4T4</accession>
<gene>
    <name evidence="2" type="ORF">F4Y60_13745</name>
</gene>
<dbReference type="InterPro" id="IPR036498">
    <property type="entry name" value="Nfu/NifU_N_sf"/>
</dbReference>
<evidence type="ECO:0000259" key="1">
    <source>
        <dbReference type="Pfam" id="PF08712"/>
    </source>
</evidence>